<dbReference type="InterPro" id="IPR029063">
    <property type="entry name" value="SAM-dependent_MTases_sf"/>
</dbReference>
<dbReference type="OrthoDB" id="529208at2"/>
<dbReference type="CDD" id="cd02440">
    <property type="entry name" value="AdoMet_MTases"/>
    <property type="match status" value="1"/>
</dbReference>
<evidence type="ECO:0000256" key="1">
    <source>
        <dbReference type="ARBA" id="ARBA00022603"/>
    </source>
</evidence>
<dbReference type="EMBL" id="CP007029">
    <property type="protein sequence ID" value="AHE99597.1"/>
    <property type="molecule type" value="Genomic_DNA"/>
</dbReference>
<dbReference type="PANTHER" id="PTHR44068:SF11">
    <property type="entry name" value="GERANYL DIPHOSPHATE 2-C-METHYLTRANSFERASE"/>
    <property type="match status" value="1"/>
</dbReference>
<gene>
    <name evidence="6" type="ORF">THITH_16325</name>
</gene>
<dbReference type="Proteomes" id="UP000005289">
    <property type="component" value="Chromosome"/>
</dbReference>
<dbReference type="InterPro" id="IPR050447">
    <property type="entry name" value="Erg6_SMT_methyltransf"/>
</dbReference>
<organism evidence="6 7">
    <name type="scientific">Thioalkalivibrio paradoxus ARh 1</name>
    <dbReference type="NCBI Taxonomy" id="713585"/>
    <lineage>
        <taxon>Bacteria</taxon>
        <taxon>Pseudomonadati</taxon>
        <taxon>Pseudomonadota</taxon>
        <taxon>Gammaproteobacteria</taxon>
        <taxon>Chromatiales</taxon>
        <taxon>Ectothiorhodospiraceae</taxon>
        <taxon>Thioalkalivibrio</taxon>
    </lineage>
</organism>
<dbReference type="FunFam" id="3.40.50.150:FF:000461">
    <property type="entry name" value="Sarcosine/dimethylglycine N-methyltransferase"/>
    <property type="match status" value="1"/>
</dbReference>
<protein>
    <submittedName>
        <fullName evidence="6">Dimethylglycine methyltransferase</fullName>
    </submittedName>
</protein>
<accession>W0DQR2</accession>
<keyword evidence="7" id="KW-1185">Reference proteome</keyword>
<keyword evidence="3" id="KW-0949">S-adenosyl-L-methionine</keyword>
<comment type="pathway">
    <text evidence="4">Amine and polyamine biosynthesis; betaine biosynthesis via glycine pathway; betaine from glycine: step 3/3.</text>
</comment>
<evidence type="ECO:0000313" key="6">
    <source>
        <dbReference type="EMBL" id="AHE99597.1"/>
    </source>
</evidence>
<proteinExistence type="predicted"/>
<keyword evidence="2 6" id="KW-0808">Transferase</keyword>
<dbReference type="RefSeq" id="WP_006746826.1">
    <property type="nucleotide sequence ID" value="NZ_CP007029.1"/>
</dbReference>
<name>W0DQR2_9GAMM</name>
<sequence>MSDYSSSVATARDYYNSADADTFYHRVWGGEDIHIGLYEHDREPIIDASRRTVAHMADLLGEPRAEWRVLDLGAGYGGSARYLVENHGCRVTALNLSEVENERNRAINKARGLDERITVVDGSFENVPEDDEQFDVVWSQDAFLHSGDRERVMQEAARVLKPGGVLIFTDPMQHDACPEGVLDPILQRIHLDSLGSPGFYEKAGAALGLDLIGFEDHSHQLPRHYSRVREELEAREADLSAHISPDYIARMKKGLGHWVDGGEAGHLAWGIFRFRKPAA</sequence>
<dbReference type="KEGG" id="tti:THITH_16325"/>
<dbReference type="GO" id="GO:0032259">
    <property type="term" value="P:methylation"/>
    <property type="evidence" value="ECO:0007669"/>
    <property type="project" value="UniProtKB-KW"/>
</dbReference>
<dbReference type="SUPFAM" id="SSF53335">
    <property type="entry name" value="S-adenosyl-L-methionine-dependent methyltransferases"/>
    <property type="match status" value="1"/>
</dbReference>
<dbReference type="Gene3D" id="3.40.50.150">
    <property type="entry name" value="Vaccinia Virus protein VP39"/>
    <property type="match status" value="1"/>
</dbReference>
<evidence type="ECO:0000256" key="2">
    <source>
        <dbReference type="ARBA" id="ARBA00022679"/>
    </source>
</evidence>
<reference evidence="6 7" key="1">
    <citation type="submission" date="2013-12" db="EMBL/GenBank/DDBJ databases">
        <authorList>
            <consortium name="DOE Joint Genome Institute"/>
            <person name="Muyzer G."/>
            <person name="Huntemann M."/>
            <person name="Han J."/>
            <person name="Chen A."/>
            <person name="Kyrpides N."/>
            <person name="Mavromatis K."/>
            <person name="Markowitz V."/>
            <person name="Palaniappan K."/>
            <person name="Ivanova N."/>
            <person name="Schaumberg A."/>
            <person name="Pati A."/>
            <person name="Liolios K."/>
            <person name="Nordberg H.P."/>
            <person name="Cantor M.N."/>
            <person name="Hua S.X."/>
            <person name="Woyke T."/>
        </authorList>
    </citation>
    <scope>NUCLEOTIDE SEQUENCE [LARGE SCALE GENOMIC DNA]</scope>
    <source>
        <strain evidence="6 7">ARh 1</strain>
    </source>
</reference>
<dbReference type="HOGENOM" id="CLU_039068_6_2_6"/>
<evidence type="ECO:0000313" key="7">
    <source>
        <dbReference type="Proteomes" id="UP000005289"/>
    </source>
</evidence>
<feature type="domain" description="Methyltransferase type 11" evidence="5">
    <location>
        <begin position="70"/>
        <end position="168"/>
    </location>
</feature>
<keyword evidence="1 6" id="KW-0489">Methyltransferase</keyword>
<dbReference type="STRING" id="713585.THITH_16325"/>
<dbReference type="GO" id="GO:0019286">
    <property type="term" value="P:glycine betaine biosynthetic process from glycine"/>
    <property type="evidence" value="ECO:0007669"/>
    <property type="project" value="UniProtKB-ARBA"/>
</dbReference>
<evidence type="ECO:0000256" key="3">
    <source>
        <dbReference type="ARBA" id="ARBA00022691"/>
    </source>
</evidence>
<dbReference type="GO" id="GO:0052729">
    <property type="term" value="F:dimethylglycine N-methyltransferase activity"/>
    <property type="evidence" value="ECO:0007669"/>
    <property type="project" value="UniProtKB-ARBA"/>
</dbReference>
<dbReference type="AlphaFoldDB" id="W0DQR2"/>
<evidence type="ECO:0000256" key="4">
    <source>
        <dbReference type="ARBA" id="ARBA00060542"/>
    </source>
</evidence>
<dbReference type="Pfam" id="PF08241">
    <property type="entry name" value="Methyltransf_11"/>
    <property type="match status" value="1"/>
</dbReference>
<evidence type="ECO:0000259" key="5">
    <source>
        <dbReference type="Pfam" id="PF08241"/>
    </source>
</evidence>
<dbReference type="InterPro" id="IPR013216">
    <property type="entry name" value="Methyltransf_11"/>
</dbReference>
<dbReference type="PANTHER" id="PTHR44068">
    <property type="entry name" value="ZGC:194242"/>
    <property type="match status" value="1"/>
</dbReference>